<dbReference type="GO" id="GO:0046872">
    <property type="term" value="F:metal ion binding"/>
    <property type="evidence" value="ECO:0007669"/>
    <property type="project" value="UniProtKB-KW"/>
</dbReference>
<evidence type="ECO:0000256" key="10">
    <source>
        <dbReference type="ARBA" id="ARBA00022801"/>
    </source>
</evidence>
<dbReference type="InterPro" id="IPR036005">
    <property type="entry name" value="Creatinase/aminopeptidase-like"/>
</dbReference>
<comment type="subcellular location">
    <subcellularLocation>
        <location evidence="3">Cytoplasm</location>
    </subcellularLocation>
</comment>
<dbReference type="PROSITE" id="PS00491">
    <property type="entry name" value="PROLINE_PEPTIDASE"/>
    <property type="match status" value="1"/>
</dbReference>
<keyword evidence="11" id="KW-0464">Manganese</keyword>
<dbReference type="EC" id="3.4.11.9" evidence="5"/>
<feature type="domain" description="Peptidase M24 C-terminal" evidence="14">
    <location>
        <begin position="641"/>
        <end position="703"/>
    </location>
</feature>
<evidence type="ECO:0000256" key="3">
    <source>
        <dbReference type="ARBA" id="ARBA00004496"/>
    </source>
</evidence>
<accession>A0A9P0W0F0</accession>
<dbReference type="InterPro" id="IPR032416">
    <property type="entry name" value="Peptidase_M24_C"/>
</dbReference>
<keyword evidence="10" id="KW-0378">Hydrolase</keyword>
<evidence type="ECO:0000256" key="1">
    <source>
        <dbReference type="ARBA" id="ARBA00001424"/>
    </source>
</evidence>
<dbReference type="Proteomes" id="UP000837801">
    <property type="component" value="Unassembled WGS sequence"/>
</dbReference>
<comment type="cofactor">
    <cofactor evidence="2">
        <name>Mn(2+)</name>
        <dbReference type="ChEBI" id="CHEBI:29035"/>
    </cofactor>
</comment>
<dbReference type="InterPro" id="IPR029149">
    <property type="entry name" value="Creatin/AminoP/Spt16_N"/>
</dbReference>
<proteinExistence type="inferred from homology"/>
<dbReference type="PANTHER" id="PTHR43763:SF6">
    <property type="entry name" value="XAA-PRO AMINOPEPTIDASE 1"/>
    <property type="match status" value="1"/>
</dbReference>
<evidence type="ECO:0000256" key="9">
    <source>
        <dbReference type="ARBA" id="ARBA00022723"/>
    </source>
</evidence>
<evidence type="ECO:0000313" key="15">
    <source>
        <dbReference type="EMBL" id="CAH2354556.1"/>
    </source>
</evidence>
<dbReference type="OrthoDB" id="9995434at2759"/>
<keyword evidence="16" id="KW-1185">Reference proteome</keyword>
<dbReference type="InterPro" id="IPR001131">
    <property type="entry name" value="Peptidase_M24B_aminopep-P_CS"/>
</dbReference>
<dbReference type="InterPro" id="IPR033740">
    <property type="entry name" value="Pept_M24B"/>
</dbReference>
<evidence type="ECO:0000256" key="4">
    <source>
        <dbReference type="ARBA" id="ARBA00008766"/>
    </source>
</evidence>
<name>A0A9P0W0F0_9ASCO</name>
<dbReference type="PANTHER" id="PTHR43763">
    <property type="entry name" value="XAA-PRO AMINOPEPTIDASE 1"/>
    <property type="match status" value="1"/>
</dbReference>
<feature type="domain" description="Peptidase M24" evidence="13">
    <location>
        <begin position="416"/>
        <end position="632"/>
    </location>
</feature>
<evidence type="ECO:0000259" key="13">
    <source>
        <dbReference type="Pfam" id="PF00557"/>
    </source>
</evidence>
<dbReference type="GO" id="GO:0006508">
    <property type="term" value="P:proteolysis"/>
    <property type="evidence" value="ECO:0007669"/>
    <property type="project" value="UniProtKB-KW"/>
</dbReference>
<comment type="caution">
    <text evidence="15">The sequence shown here is derived from an EMBL/GenBank/DDBJ whole genome shotgun (WGS) entry which is preliminary data.</text>
</comment>
<protein>
    <recommendedName>
        <fullName evidence="5">Xaa-Pro aminopeptidase</fullName>
        <ecNumber evidence="5">3.4.11.9</ecNumber>
    </recommendedName>
</protein>
<dbReference type="GO" id="GO:0070006">
    <property type="term" value="F:metalloaminopeptidase activity"/>
    <property type="evidence" value="ECO:0007669"/>
    <property type="project" value="InterPro"/>
</dbReference>
<dbReference type="FunFam" id="3.40.350.10:FF:000015">
    <property type="entry name" value="Xaa-Pro aminopeptidase app-1"/>
    <property type="match status" value="1"/>
</dbReference>
<dbReference type="Gene3D" id="3.90.230.10">
    <property type="entry name" value="Creatinase/methionine aminopeptidase superfamily"/>
    <property type="match status" value="1"/>
</dbReference>
<evidence type="ECO:0000259" key="14">
    <source>
        <dbReference type="Pfam" id="PF16188"/>
    </source>
</evidence>
<dbReference type="InterPro" id="IPR050422">
    <property type="entry name" value="X-Pro_aminopeptidase_P"/>
</dbReference>
<gene>
    <name evidence="15" type="ORF">CLIB1423_17S01816</name>
</gene>
<dbReference type="EMBL" id="CAKXYY010000017">
    <property type="protein sequence ID" value="CAH2354556.1"/>
    <property type="molecule type" value="Genomic_DNA"/>
</dbReference>
<comment type="similarity">
    <text evidence="4 12">Belongs to the peptidase M24B family.</text>
</comment>
<keyword evidence="8" id="KW-0645">Protease</keyword>
<dbReference type="Pfam" id="PF16188">
    <property type="entry name" value="Peptidase_M24_C"/>
    <property type="match status" value="1"/>
</dbReference>
<dbReference type="InterPro" id="IPR000994">
    <property type="entry name" value="Pept_M24"/>
</dbReference>
<evidence type="ECO:0000256" key="7">
    <source>
        <dbReference type="ARBA" id="ARBA00022490"/>
    </source>
</evidence>
<reference evidence="15" key="1">
    <citation type="submission" date="2022-03" db="EMBL/GenBank/DDBJ databases">
        <authorList>
            <person name="Legras J.-L."/>
            <person name="Devillers H."/>
            <person name="Grondin C."/>
        </authorList>
    </citation>
    <scope>NUCLEOTIDE SEQUENCE</scope>
    <source>
        <strain evidence="15">CLIB 1423</strain>
    </source>
</reference>
<dbReference type="AlphaFoldDB" id="A0A9P0W0F0"/>
<evidence type="ECO:0000256" key="5">
    <source>
        <dbReference type="ARBA" id="ARBA00012574"/>
    </source>
</evidence>
<comment type="catalytic activity">
    <reaction evidence="1">
        <text>Release of any N-terminal amino acid, including proline, that is linked to proline, even from a dipeptide or tripeptide.</text>
        <dbReference type="EC" id="3.4.11.9"/>
    </reaction>
</comment>
<dbReference type="Gene3D" id="3.40.350.10">
    <property type="entry name" value="Creatinase/prolidase N-terminal domain"/>
    <property type="match status" value="2"/>
</dbReference>
<evidence type="ECO:0000256" key="8">
    <source>
        <dbReference type="ARBA" id="ARBA00022670"/>
    </source>
</evidence>
<dbReference type="Pfam" id="PF00557">
    <property type="entry name" value="Peptidase_M24"/>
    <property type="match status" value="1"/>
</dbReference>
<dbReference type="FunFam" id="3.90.230.10:FF:000007">
    <property type="entry name" value="Xaa-Pro aminopeptidase P"/>
    <property type="match status" value="1"/>
</dbReference>
<organism evidence="15 16">
    <name type="scientific">[Candida] railenensis</name>
    <dbReference type="NCBI Taxonomy" id="45579"/>
    <lineage>
        <taxon>Eukaryota</taxon>
        <taxon>Fungi</taxon>
        <taxon>Dikarya</taxon>
        <taxon>Ascomycota</taxon>
        <taxon>Saccharomycotina</taxon>
        <taxon>Pichiomycetes</taxon>
        <taxon>Debaryomycetaceae</taxon>
        <taxon>Kurtzmaniella</taxon>
    </lineage>
</organism>
<dbReference type="Pfam" id="PF16189">
    <property type="entry name" value="Creatinase_N_2"/>
    <property type="match status" value="1"/>
</dbReference>
<sequence>MKKVNRAQCANCTCSPGLLSRTNRRSSLLNRRISLKRTPSGSIPSSPSRKGSVFNLDVASLCLPEIKEVNTSQRLSSLRNAMQEHDTSLGVYIVPSEDQHQSEYTSSVDQRRSFISGFQGSAGVAIVTRDVMCMNDVPEGLAALSTDGRYFNQATNELDFNWLLLKQGAKDEPTWEEWAVIQAIQLSLDSGSEIFIGVDPKLITSTAAEKIEKIITEKLSISKYSKAEVKLMAIEENLVDKIWPQFEELPQRPRNPVRVLSQEYHGKDAQDKIDATIKELKAKNTNGLVVTALDEIAWLLNLRGSDIEFNPVFYSYLILTIDDGVTLFTDSERILEKTAEYLKGNKISVKPYDAFWKDLAQLSSSFKLSNTQSKLLIPETVSWQVSRTLKCSTEQSRSPVEDLKSIKNATELAGAKSAHLKDGRALVRTFAWLEDQLVNHSELIDEIEADDKLTSFRQQEANFEGLSFTTISATGANGAVIHYKPVKGECSVINPDKIYLNDSGSQFLEGTTDTTRTIHFGTPKPEEIQSYTLVLKGNIALGSLKFPENTTGALIDSIARQHLWSYSLDYGHGTSHGIGSFLNVHEGPIGIGPRPNAAKSFLKPGHLLSNEPGYYEDGEYGIRIENVMFVKESGTSYNGKNFLEFETVTRVPFCRKLIDLKLLTEQEKKWINEYHQTVWNDLSSSFVANSLEYKWLKRETAPL</sequence>
<keyword evidence="7" id="KW-0963">Cytoplasm</keyword>
<evidence type="ECO:0000256" key="12">
    <source>
        <dbReference type="RuleBase" id="RU000590"/>
    </source>
</evidence>
<keyword evidence="6 15" id="KW-0031">Aminopeptidase</keyword>
<evidence type="ECO:0000256" key="11">
    <source>
        <dbReference type="ARBA" id="ARBA00023211"/>
    </source>
</evidence>
<dbReference type="SUPFAM" id="SSF55920">
    <property type="entry name" value="Creatinase/aminopeptidase"/>
    <property type="match status" value="1"/>
</dbReference>
<dbReference type="GO" id="GO:0005737">
    <property type="term" value="C:cytoplasm"/>
    <property type="evidence" value="ECO:0007669"/>
    <property type="project" value="UniProtKB-SubCell"/>
</dbReference>
<evidence type="ECO:0000256" key="2">
    <source>
        <dbReference type="ARBA" id="ARBA00001936"/>
    </source>
</evidence>
<keyword evidence="9 12" id="KW-0479">Metal-binding</keyword>
<dbReference type="CDD" id="cd01085">
    <property type="entry name" value="APP"/>
    <property type="match status" value="1"/>
</dbReference>
<evidence type="ECO:0000313" key="16">
    <source>
        <dbReference type="Proteomes" id="UP000837801"/>
    </source>
</evidence>
<evidence type="ECO:0000256" key="6">
    <source>
        <dbReference type="ARBA" id="ARBA00022438"/>
    </source>
</evidence>